<keyword evidence="9" id="KW-1185">Reference proteome</keyword>
<sequence length="146" mass="15328">MNSNEKTFPTLPMIGRLMMAVIFLISGFGKAAAPQMTMGYIASVGLPLPALALAIAIGVEIIGGLMLALGYRTRIAALALAVFTVAAGALFHNAIGDQTHFIMLLKNIAITGGLLQVAAFGAGAFSIDARRGYGLENMKTHFRSYP</sequence>
<dbReference type="InterPro" id="IPR032808">
    <property type="entry name" value="DoxX"/>
</dbReference>
<reference evidence="8 9" key="1">
    <citation type="submission" date="2016-10" db="EMBL/GenBank/DDBJ databases">
        <authorList>
            <person name="de Groot N.N."/>
        </authorList>
    </citation>
    <scope>NUCLEOTIDE SEQUENCE [LARGE SCALE GENOMIC DNA]</scope>
    <source>
        <strain evidence="8 9">Nv1</strain>
    </source>
</reference>
<dbReference type="RefSeq" id="WP_090829035.1">
    <property type="nucleotide sequence ID" value="NZ_FOBH01000009.1"/>
</dbReference>
<evidence type="ECO:0000256" key="3">
    <source>
        <dbReference type="ARBA" id="ARBA00022475"/>
    </source>
</evidence>
<dbReference type="GO" id="GO:0005886">
    <property type="term" value="C:plasma membrane"/>
    <property type="evidence" value="ECO:0007669"/>
    <property type="project" value="UniProtKB-SubCell"/>
</dbReference>
<evidence type="ECO:0000256" key="4">
    <source>
        <dbReference type="ARBA" id="ARBA00022692"/>
    </source>
</evidence>
<dbReference type="STRING" id="1233.SAMN05216387_10910"/>
<protein>
    <submittedName>
        <fullName evidence="8">Putative oxidoreductase</fullName>
    </submittedName>
</protein>
<feature type="transmembrane region" description="Helical" evidence="7">
    <location>
        <begin position="107"/>
        <end position="127"/>
    </location>
</feature>
<organism evidence="8 9">
    <name type="scientific">Nitrosovibrio tenuis</name>
    <dbReference type="NCBI Taxonomy" id="1233"/>
    <lineage>
        <taxon>Bacteria</taxon>
        <taxon>Pseudomonadati</taxon>
        <taxon>Pseudomonadota</taxon>
        <taxon>Betaproteobacteria</taxon>
        <taxon>Nitrosomonadales</taxon>
        <taxon>Nitrosomonadaceae</taxon>
        <taxon>Nitrosovibrio</taxon>
    </lineage>
</organism>
<keyword evidence="3" id="KW-1003">Cell membrane</keyword>
<dbReference type="Pfam" id="PF07681">
    <property type="entry name" value="DoxX"/>
    <property type="match status" value="1"/>
</dbReference>
<dbReference type="InterPro" id="IPR051907">
    <property type="entry name" value="DoxX-like_oxidoreductase"/>
</dbReference>
<gene>
    <name evidence="8" type="ORF">SAMN05216387_10910</name>
</gene>
<dbReference type="AlphaFoldDB" id="A0A1H7PEP6"/>
<evidence type="ECO:0000256" key="6">
    <source>
        <dbReference type="ARBA" id="ARBA00023136"/>
    </source>
</evidence>
<comment type="similarity">
    <text evidence="2">Belongs to the DoxX family.</text>
</comment>
<proteinExistence type="inferred from homology"/>
<evidence type="ECO:0000256" key="7">
    <source>
        <dbReference type="SAM" id="Phobius"/>
    </source>
</evidence>
<feature type="transmembrane region" description="Helical" evidence="7">
    <location>
        <begin position="13"/>
        <end position="33"/>
    </location>
</feature>
<keyword evidence="4 7" id="KW-0812">Transmembrane</keyword>
<keyword evidence="5 7" id="KW-1133">Transmembrane helix</keyword>
<dbReference type="OrthoDB" id="9792760at2"/>
<accession>A0A1H7PEP6</accession>
<keyword evidence="6 7" id="KW-0472">Membrane</keyword>
<comment type="subcellular location">
    <subcellularLocation>
        <location evidence="1">Cell membrane</location>
        <topology evidence="1">Multi-pass membrane protein</topology>
    </subcellularLocation>
</comment>
<evidence type="ECO:0000256" key="5">
    <source>
        <dbReference type="ARBA" id="ARBA00022989"/>
    </source>
</evidence>
<evidence type="ECO:0000313" key="9">
    <source>
        <dbReference type="Proteomes" id="UP000198620"/>
    </source>
</evidence>
<evidence type="ECO:0000256" key="1">
    <source>
        <dbReference type="ARBA" id="ARBA00004651"/>
    </source>
</evidence>
<evidence type="ECO:0000313" key="8">
    <source>
        <dbReference type="EMBL" id="SEL34242.1"/>
    </source>
</evidence>
<dbReference type="PANTHER" id="PTHR33452:SF1">
    <property type="entry name" value="INNER MEMBRANE PROTEIN YPHA-RELATED"/>
    <property type="match status" value="1"/>
</dbReference>
<feature type="transmembrane region" description="Helical" evidence="7">
    <location>
        <begin position="45"/>
        <end position="69"/>
    </location>
</feature>
<name>A0A1H7PEP6_9PROT</name>
<dbReference type="Proteomes" id="UP000198620">
    <property type="component" value="Unassembled WGS sequence"/>
</dbReference>
<dbReference type="PANTHER" id="PTHR33452">
    <property type="entry name" value="OXIDOREDUCTASE CATD-RELATED"/>
    <property type="match status" value="1"/>
</dbReference>
<dbReference type="EMBL" id="FOBH01000009">
    <property type="protein sequence ID" value="SEL34242.1"/>
    <property type="molecule type" value="Genomic_DNA"/>
</dbReference>
<evidence type="ECO:0000256" key="2">
    <source>
        <dbReference type="ARBA" id="ARBA00006679"/>
    </source>
</evidence>
<feature type="transmembrane region" description="Helical" evidence="7">
    <location>
        <begin position="75"/>
        <end position="95"/>
    </location>
</feature>